<reference evidence="2" key="1">
    <citation type="journal article" date="2016" name="Nat. Biotechnol.">
        <title>Sequencing wild and cultivated cassava and related species reveals extensive interspecific hybridization and genetic diversity.</title>
        <authorList>
            <person name="Bredeson J.V."/>
            <person name="Lyons J.B."/>
            <person name="Prochnik S.E."/>
            <person name="Wu G.A."/>
            <person name="Ha C.M."/>
            <person name="Edsinger-Gonzales E."/>
            <person name="Grimwood J."/>
            <person name="Schmutz J."/>
            <person name="Rabbi I.Y."/>
            <person name="Egesi C."/>
            <person name="Nauluvula P."/>
            <person name="Lebot V."/>
            <person name="Ndunguru J."/>
            <person name="Mkamilo G."/>
            <person name="Bart R.S."/>
            <person name="Setter T.L."/>
            <person name="Gleadow R.M."/>
            <person name="Kulakow P."/>
            <person name="Ferguson M.E."/>
            <person name="Rounsley S."/>
            <person name="Rokhsar D.S."/>
        </authorList>
    </citation>
    <scope>NUCLEOTIDE SEQUENCE [LARGE SCALE GENOMIC DNA]</scope>
    <source>
        <strain evidence="2">cv. AM560-2</strain>
    </source>
</reference>
<accession>A0ACB7G0H2</accession>
<evidence type="ECO:0000313" key="1">
    <source>
        <dbReference type="EMBL" id="KAG8633419.1"/>
    </source>
</evidence>
<protein>
    <submittedName>
        <fullName evidence="1">Uncharacterized protein</fullName>
    </submittedName>
</protein>
<proteinExistence type="predicted"/>
<comment type="caution">
    <text evidence="1">The sequence shown here is derived from an EMBL/GenBank/DDBJ whole genome shotgun (WGS) entry which is preliminary data.</text>
</comment>
<gene>
    <name evidence="1" type="ORF">MANES_18G103300v8</name>
</gene>
<organism evidence="1 2">
    <name type="scientific">Manihot esculenta</name>
    <name type="common">Cassava</name>
    <name type="synonym">Jatropha manihot</name>
    <dbReference type="NCBI Taxonomy" id="3983"/>
    <lineage>
        <taxon>Eukaryota</taxon>
        <taxon>Viridiplantae</taxon>
        <taxon>Streptophyta</taxon>
        <taxon>Embryophyta</taxon>
        <taxon>Tracheophyta</taxon>
        <taxon>Spermatophyta</taxon>
        <taxon>Magnoliopsida</taxon>
        <taxon>eudicotyledons</taxon>
        <taxon>Gunneridae</taxon>
        <taxon>Pentapetalae</taxon>
        <taxon>rosids</taxon>
        <taxon>fabids</taxon>
        <taxon>Malpighiales</taxon>
        <taxon>Euphorbiaceae</taxon>
        <taxon>Crotonoideae</taxon>
        <taxon>Manihoteae</taxon>
        <taxon>Manihot</taxon>
    </lineage>
</organism>
<keyword evidence="2" id="KW-1185">Reference proteome</keyword>
<evidence type="ECO:0000313" key="2">
    <source>
        <dbReference type="Proteomes" id="UP000091857"/>
    </source>
</evidence>
<name>A0ACB7G0H2_MANES</name>
<dbReference type="Proteomes" id="UP000091857">
    <property type="component" value="Chromosome 18"/>
</dbReference>
<sequence>MAMAIKWSSLYHIPLFCWCLCFLLNPAVCLQNETDRLALTSFKDAIQKDPFGVLGSWNESLHFCDWNGVSCSRRHHHRVVRLILSSQGLVGVLSPHIGNLSFLRRIDFRNNSFYGQIPQQIDRLHRLQDIDLSNNSFQGNIPANLSRCSNLLYLNFIDNELVGNIPAELGSLQKLEALGLAKNNLTGGIPASMGNLSSLWQISLRRNSLQGQIPEEISQLGLRLLIFGENYLTGEIPYGLFNISKLETFEVDSNQLHGIIPSDIGLTLPNLSSLLLSVNMFTGPIPISLSNASALQQIVIVYNEFSGSIPRGFGMLPDLEILNFAFNQLQDDLSFIDYLTNCSNLIILGLRANFLKGTLHNAIPVGIENLVHLRFFLFGGNYLSGHIAIDFGKLPLLELLDLGSNKFTGKIPSSIGNLSFLTRLYLGFNNLHGSIPPSLGSCHNLNELELFHNNLSGSIPRQIMGLSSLSVSLDLSSNALTGPIPSEVGSLTTLLRLDLSNNRLSGTIPNTIDKCLSLQILDLQGNSFQGEILAGFGALRGLQEVDISRNNFSGKIPSSLSQLNGLIYLNLSFNQLQGEVPKQGIFLNASAISLMGNGILCGGITEMKLPSCLIMNPKKNGLSLALKVTIPVVAATILSALLVGFIIFWHWQRISRKKNISMPSFDDHQFLRVSYAELFKATDGFSMANIIGVGSYGSVYKGLLEQIGKQVAVKVLNLQRRGASNSFISECQALRTIRHRNLLKLLSVCSSIDFEGNDFKALIYEFMVNGNLDKWLHAHNAREDGQEEESGNLKLIDRLNIAIDVATAIDYLHNGRSSIIIHGDIKPSNVLLDEQMTAHIGDFGLAKIVASISGEIQQYQSSSTAIKYGLGDPASKEGDVYSYGILLLEMFTAKRPIDESFKEDLNLHTYVERNISDRVMEIVDPRIEFEDGGESFKECILSVMRIGVECSREQPGERMKMGDVTSELTRIKGSYLKQNLQQGRRNAYSGGPSTSRY</sequence>
<dbReference type="EMBL" id="CM004404">
    <property type="protein sequence ID" value="KAG8633419.1"/>
    <property type="molecule type" value="Genomic_DNA"/>
</dbReference>